<sequence>MFSFGIGILSLIGIIAFPILYILGRIVRAGGAWLEREEGPKDRVLPKIIIFALIGFFLGCLAQPVWDSISVCRDYGNPIGKCLFKFNEF</sequence>
<evidence type="ECO:0000313" key="1">
    <source>
        <dbReference type="EMBL" id="RXD17962.1"/>
    </source>
</evidence>
<evidence type="ECO:0000313" key="2">
    <source>
        <dbReference type="Proteomes" id="UP000288730"/>
    </source>
</evidence>
<comment type="caution">
    <text evidence="1">The sequence shown here is derived from an EMBL/GenBank/DDBJ whole genome shotgun (WGS) entry which is preliminary data.</text>
</comment>
<accession>A0A243UU72</accession>
<dbReference type="Proteomes" id="UP000288730">
    <property type="component" value="Unassembled WGS sequence"/>
</dbReference>
<organism evidence="1 2">
    <name type="scientific">Escherichia coli</name>
    <dbReference type="NCBI Taxonomy" id="562"/>
    <lineage>
        <taxon>Bacteria</taxon>
        <taxon>Pseudomonadati</taxon>
        <taxon>Pseudomonadota</taxon>
        <taxon>Gammaproteobacteria</taxon>
        <taxon>Enterobacterales</taxon>
        <taxon>Enterobacteriaceae</taxon>
        <taxon>Escherichia</taxon>
    </lineage>
</organism>
<dbReference type="EMBL" id="SCJN01000008">
    <property type="protein sequence ID" value="RXD17962.1"/>
    <property type="molecule type" value="Genomic_DNA"/>
</dbReference>
<dbReference type="AlphaFoldDB" id="A0A243UU72"/>
<dbReference type="RefSeq" id="WP_000490741.1">
    <property type="nucleotide sequence ID" value="NZ_BGRT01000005.1"/>
</dbReference>
<proteinExistence type="predicted"/>
<protein>
    <submittedName>
        <fullName evidence="1">Uncharacterized protein</fullName>
    </submittedName>
</protein>
<name>A0A243UU72_ECOLX</name>
<gene>
    <name evidence="1" type="ORF">EPS76_02325</name>
</gene>
<reference evidence="1 2" key="1">
    <citation type="submission" date="2019-01" db="EMBL/GenBank/DDBJ databases">
        <title>Genomic analysis of febrile catheter-associated UTI E. coli isolates.</title>
        <authorList>
            <person name="Potter R."/>
            <person name="Zou Z."/>
            <person name="Henderson J."/>
            <person name="Dantas G."/>
        </authorList>
    </citation>
    <scope>NUCLEOTIDE SEQUENCE [LARGE SCALE GENOMIC DNA]</scope>
    <source>
        <strain evidence="1 2">29_CAASB</strain>
    </source>
</reference>